<evidence type="ECO:0000256" key="13">
    <source>
        <dbReference type="HAMAP-Rule" id="MF_00041"/>
    </source>
</evidence>
<feature type="domain" description="Cysteinyl-tRNA synthetase class Ia DALR" evidence="14">
    <location>
        <begin position="359"/>
        <end position="425"/>
    </location>
</feature>
<organism evidence="15 16">
    <name type="scientific">Candidatus Micrarchaeum acidiphilum ARMAN-2</name>
    <dbReference type="NCBI Taxonomy" id="425595"/>
    <lineage>
        <taxon>Archaea</taxon>
        <taxon>Candidatus Micrarchaeota</taxon>
        <taxon>Candidatus Micrarchaeia</taxon>
        <taxon>Candidatus Micrarchaeales</taxon>
        <taxon>Candidatus Micrarchaeaceae</taxon>
        <taxon>Candidatus Micrarchaeum</taxon>
    </lineage>
</organism>
<evidence type="ECO:0000256" key="8">
    <source>
        <dbReference type="ARBA" id="ARBA00022833"/>
    </source>
</evidence>
<dbReference type="InterPro" id="IPR024909">
    <property type="entry name" value="Cys-tRNA/MSH_ligase"/>
</dbReference>
<evidence type="ECO:0000256" key="10">
    <source>
        <dbReference type="ARBA" id="ARBA00022917"/>
    </source>
</evidence>
<dbReference type="Gene3D" id="1.20.120.1910">
    <property type="entry name" value="Cysteine-tRNA ligase, C-terminal anti-codon recognition domain"/>
    <property type="match status" value="1"/>
</dbReference>
<evidence type="ECO:0000256" key="4">
    <source>
        <dbReference type="ARBA" id="ARBA00022490"/>
    </source>
</evidence>
<evidence type="ECO:0000259" key="14">
    <source>
        <dbReference type="SMART" id="SM00840"/>
    </source>
</evidence>
<evidence type="ECO:0000256" key="5">
    <source>
        <dbReference type="ARBA" id="ARBA00022598"/>
    </source>
</evidence>
<keyword evidence="5 13" id="KW-0436">Ligase</keyword>
<dbReference type="EMBL" id="GG697241">
    <property type="protein sequence ID" value="EET89795.1"/>
    <property type="molecule type" value="Genomic_DNA"/>
</dbReference>
<keyword evidence="11 13" id="KW-0030">Aminoacyl-tRNA synthetase</keyword>
<keyword evidence="9 13" id="KW-0067">ATP-binding</keyword>
<dbReference type="Gene3D" id="3.40.50.620">
    <property type="entry name" value="HUPs"/>
    <property type="match status" value="1"/>
</dbReference>
<dbReference type="Pfam" id="PF09190">
    <property type="entry name" value="DALR_2"/>
    <property type="match status" value="1"/>
</dbReference>
<feature type="short sequence motif" description="'KMSKS' region" evidence="13">
    <location>
        <begin position="275"/>
        <end position="279"/>
    </location>
</feature>
<sequence length="482" mass="56111">MKLHIYNTLSRSVEEFKPRLEGKVDMFVCGQTPYDDAHLGHARNYIVFDVVVRWLRHLGYDVRYIQNITDIEDKIINRAKERGITAEELERYYEKRFLEDMEAIGVKKNVTQYLRSHDYIDTMVMQIQMLLDGGYAYQIDSDIYYDVDKFVDYTKLSGMKLEQLKEHRIEPREGKRNVYDFALWKGSKPGEPSWKIKLRIGGNEIEFVGRPGWHIEDTAMTYAVFGPQYDIHGGASELIFPHHSNEIAQAEAAFGKVPFVRYWMHAGVLNVNNIKMSKSLKNFITIREILGKYDAEALRLLMVSTHYRKEINYTERLIKEAQEKLDYMYNSMGVLYNAKEGNDAEGNDLAEKAVKLDSRFEELMNADFNTSVAVMELFGAFSDIRSYFESNRSIGHSNKETVYKSLLKCAGALGLLESDAYKTGLEDEAMELIKTREKLRVQKKFEDADRIRQELLEKYGLALEDTEYGTIWFKKRSRDKVD</sequence>
<keyword evidence="10 13" id="KW-0648">Protein biosynthesis</keyword>
<keyword evidence="4 13" id="KW-0963">Cytoplasm</keyword>
<keyword evidence="16" id="KW-1185">Reference proteome</keyword>
<dbReference type="InterPro" id="IPR015273">
    <property type="entry name" value="Cys-tRNA-synt_Ia_DALR"/>
</dbReference>
<reference evidence="15 16" key="1">
    <citation type="journal article" date="2009" name="Genome Biol.">
        <title>Community-wide analysis of microbial genome sequence signatures.</title>
        <authorList>
            <person name="Dick G.J."/>
            <person name="Andersson A.F."/>
            <person name="Baker B.J."/>
            <person name="Simmons S.L."/>
            <person name="Thomas B.C."/>
            <person name="Yelton A.P."/>
            <person name="Banfield J.F."/>
        </authorList>
    </citation>
    <scope>NUCLEOTIDE SEQUENCE [LARGE SCALE GENOMIC DNA]</scope>
    <source>
        <strain evidence="15">ARMAN-2</strain>
    </source>
</reference>
<dbReference type="InterPro" id="IPR015803">
    <property type="entry name" value="Cys-tRNA-ligase"/>
</dbReference>
<evidence type="ECO:0000256" key="6">
    <source>
        <dbReference type="ARBA" id="ARBA00022723"/>
    </source>
</evidence>
<dbReference type="GO" id="GO:0005524">
    <property type="term" value="F:ATP binding"/>
    <property type="evidence" value="ECO:0007669"/>
    <property type="project" value="UniProtKB-UniRule"/>
</dbReference>
<dbReference type="SUPFAM" id="SSF47323">
    <property type="entry name" value="Anticodon-binding domain of a subclass of class I aminoacyl-tRNA synthetases"/>
    <property type="match status" value="1"/>
</dbReference>
<comment type="similarity">
    <text evidence="3 13">Belongs to the class-I aminoacyl-tRNA synthetase family.</text>
</comment>
<accession>C7DIM1</accession>
<comment type="catalytic activity">
    <reaction evidence="12 13">
        <text>tRNA(Cys) + L-cysteine + ATP = L-cysteinyl-tRNA(Cys) + AMP + diphosphate</text>
        <dbReference type="Rhea" id="RHEA:17773"/>
        <dbReference type="Rhea" id="RHEA-COMP:9661"/>
        <dbReference type="Rhea" id="RHEA-COMP:9679"/>
        <dbReference type="ChEBI" id="CHEBI:30616"/>
        <dbReference type="ChEBI" id="CHEBI:33019"/>
        <dbReference type="ChEBI" id="CHEBI:35235"/>
        <dbReference type="ChEBI" id="CHEBI:78442"/>
        <dbReference type="ChEBI" id="CHEBI:78517"/>
        <dbReference type="ChEBI" id="CHEBI:456215"/>
        <dbReference type="EC" id="6.1.1.16"/>
    </reaction>
</comment>
<dbReference type="EC" id="6.1.1.16" evidence="13"/>
<dbReference type="PANTHER" id="PTHR10890">
    <property type="entry name" value="CYSTEINYL-TRNA SYNTHETASE"/>
    <property type="match status" value="1"/>
</dbReference>
<dbReference type="InterPro" id="IPR032678">
    <property type="entry name" value="tRNA-synt_1_cat_dom"/>
</dbReference>
<evidence type="ECO:0000256" key="1">
    <source>
        <dbReference type="ARBA" id="ARBA00001947"/>
    </source>
</evidence>
<evidence type="ECO:0000256" key="2">
    <source>
        <dbReference type="ARBA" id="ARBA00004496"/>
    </source>
</evidence>
<dbReference type="SMART" id="SM00840">
    <property type="entry name" value="DALR_2"/>
    <property type="match status" value="1"/>
</dbReference>
<comment type="caution">
    <text evidence="13">Lacks conserved residue(s) required for the propagation of feature annotation.</text>
</comment>
<gene>
    <name evidence="13" type="primary">cysS</name>
    <name evidence="15" type="ORF">UNLARM2_0908</name>
</gene>
<evidence type="ECO:0000313" key="16">
    <source>
        <dbReference type="Proteomes" id="UP000332487"/>
    </source>
</evidence>
<dbReference type="Pfam" id="PF01406">
    <property type="entry name" value="tRNA-synt_1e"/>
    <property type="match status" value="1"/>
</dbReference>
<dbReference type="PANTHER" id="PTHR10890:SF3">
    <property type="entry name" value="CYSTEINE--TRNA LIGASE, CYTOPLASMIC"/>
    <property type="match status" value="1"/>
</dbReference>
<protein>
    <recommendedName>
        <fullName evidence="13">Cysteine--tRNA ligase</fullName>
        <ecNumber evidence="13">6.1.1.16</ecNumber>
    </recommendedName>
    <alternativeName>
        <fullName evidence="13">Cysteinyl-tRNA synthetase</fullName>
        <shortName evidence="13">CysRS</shortName>
    </alternativeName>
</protein>
<evidence type="ECO:0000313" key="15">
    <source>
        <dbReference type="EMBL" id="EET89795.1"/>
    </source>
</evidence>
<name>C7DIM1_MICA2</name>
<feature type="binding site" evidence="13">
    <location>
        <position position="278"/>
    </location>
    <ligand>
        <name>ATP</name>
        <dbReference type="ChEBI" id="CHEBI:30616"/>
    </ligand>
</feature>
<dbReference type="InterPro" id="IPR009080">
    <property type="entry name" value="tRNAsynth_Ia_anticodon-bd"/>
</dbReference>
<dbReference type="AlphaFoldDB" id="C7DIM1"/>
<dbReference type="GO" id="GO:0046872">
    <property type="term" value="F:metal ion binding"/>
    <property type="evidence" value="ECO:0007669"/>
    <property type="project" value="UniProtKB-KW"/>
</dbReference>
<dbReference type="NCBIfam" id="TIGR00435">
    <property type="entry name" value="cysS"/>
    <property type="match status" value="1"/>
</dbReference>
<keyword evidence="7 13" id="KW-0547">Nucleotide-binding</keyword>
<dbReference type="CDD" id="cd00672">
    <property type="entry name" value="CysRS_core"/>
    <property type="match status" value="1"/>
</dbReference>
<comment type="cofactor">
    <cofactor evidence="1">
        <name>Zn(2+)</name>
        <dbReference type="ChEBI" id="CHEBI:29105"/>
    </cofactor>
</comment>
<evidence type="ECO:0000256" key="3">
    <source>
        <dbReference type="ARBA" id="ARBA00005594"/>
    </source>
</evidence>
<dbReference type="GO" id="GO:0004817">
    <property type="term" value="F:cysteine-tRNA ligase activity"/>
    <property type="evidence" value="ECO:0007669"/>
    <property type="project" value="UniProtKB-UniRule"/>
</dbReference>
<feature type="short sequence motif" description="'HIGH' region" evidence="13">
    <location>
        <begin position="31"/>
        <end position="41"/>
    </location>
</feature>
<keyword evidence="6" id="KW-0479">Metal-binding</keyword>
<evidence type="ECO:0000256" key="9">
    <source>
        <dbReference type="ARBA" id="ARBA00022840"/>
    </source>
</evidence>
<dbReference type="GO" id="GO:0006423">
    <property type="term" value="P:cysteinyl-tRNA aminoacylation"/>
    <property type="evidence" value="ECO:0007669"/>
    <property type="project" value="UniProtKB-UniRule"/>
</dbReference>
<evidence type="ECO:0000256" key="7">
    <source>
        <dbReference type="ARBA" id="ARBA00022741"/>
    </source>
</evidence>
<reference evidence="15 16" key="2">
    <citation type="journal article" date="2010" name="Proc. Natl. Acad. Sci. U.S.A.">
        <title>Enigmatic, ultrasmall, uncultivated Archaea.</title>
        <authorList>
            <person name="Baker B.J."/>
            <person name="Comolli L.R."/>
            <person name="Dick G.J."/>
            <person name="Hauser L.J."/>
            <person name="Hyatt D."/>
            <person name="Dill B.D."/>
            <person name="Land M.L."/>
            <person name="Verberkmoes N.C."/>
            <person name="Hettich R.L."/>
            <person name="Banfield J.F."/>
        </authorList>
    </citation>
    <scope>NUCLEOTIDE SEQUENCE [LARGE SCALE GENOMIC DNA]</scope>
    <source>
        <strain evidence="15">ARMAN-2</strain>
    </source>
</reference>
<dbReference type="PRINTS" id="PR00983">
    <property type="entry name" value="TRNASYNTHCYS"/>
</dbReference>
<dbReference type="GO" id="GO:0005737">
    <property type="term" value="C:cytoplasm"/>
    <property type="evidence" value="ECO:0007669"/>
    <property type="project" value="UniProtKB-SubCell"/>
</dbReference>
<keyword evidence="8" id="KW-0862">Zinc</keyword>
<dbReference type="Proteomes" id="UP000332487">
    <property type="component" value="Unassembled WGS sequence"/>
</dbReference>
<dbReference type="HAMAP" id="MF_00041">
    <property type="entry name" value="Cys_tRNA_synth"/>
    <property type="match status" value="1"/>
</dbReference>
<dbReference type="InterPro" id="IPR014729">
    <property type="entry name" value="Rossmann-like_a/b/a_fold"/>
</dbReference>
<dbReference type="SUPFAM" id="SSF52374">
    <property type="entry name" value="Nucleotidylyl transferase"/>
    <property type="match status" value="1"/>
</dbReference>
<evidence type="ECO:0000256" key="12">
    <source>
        <dbReference type="ARBA" id="ARBA00047398"/>
    </source>
</evidence>
<evidence type="ECO:0000256" key="11">
    <source>
        <dbReference type="ARBA" id="ARBA00023146"/>
    </source>
</evidence>
<proteinExistence type="inferred from homology"/>
<comment type="subcellular location">
    <subcellularLocation>
        <location evidence="2 13">Cytoplasm</location>
    </subcellularLocation>
</comment>